<reference evidence="2" key="1">
    <citation type="submission" date="2012-11" db="EMBL/GenBank/DDBJ databases">
        <authorList>
            <person name="Lucero-Rivera Y.E."/>
            <person name="Tovar-Ramirez D."/>
        </authorList>
    </citation>
    <scope>NUCLEOTIDE SEQUENCE [LARGE SCALE GENOMIC DNA]</scope>
    <source>
        <strain evidence="2">Araruama</strain>
    </source>
</reference>
<sequence>KVGHWYLHIQAKDSAGNLSEIVSSEAIIKSNMFIKNVIMLAGGKASIHNMYWDVTKKITINAYNNFKHLNFDDESIYYMINSHIIDINNDDIADNVVDSYSPTVESFLYAIENRYVSELTSDDALLIYMFGHGTKDKRFQVLGLDNMLSASDLDTALDFLQHQTNCKVVLIIESCYSGNFIEDLKNPSRVILTSVSNEPYSIDASGYLSFSRLLFSKLREGDSLEKSYAYTKHNMASIGYPLPQLSGSFASFVYLGDIVMEPKAEIQNVVMNQTLPENSQSVWITVQAIAGANPISSVFAQIIPPQAFIQNNQETILYPIISLTYHQELNQYKGLLNDLYKPGIYKIVIFAQDTQKILSNAVIYSVNAPGIYSPGDLNYDRQTNVDDVIMALKIVSNIQSEIKL</sequence>
<proteinExistence type="predicted"/>
<evidence type="ECO:0000313" key="1">
    <source>
        <dbReference type="EMBL" id="ETR65845.1"/>
    </source>
</evidence>
<protein>
    <submittedName>
        <fullName evidence="1">Uncharacterized protein</fullName>
    </submittedName>
</protein>
<feature type="non-terminal residue" evidence="1">
    <location>
        <position position="404"/>
    </location>
</feature>
<dbReference type="EMBL" id="ATBP01002455">
    <property type="protein sequence ID" value="ETR65845.1"/>
    <property type="molecule type" value="Genomic_DNA"/>
</dbReference>
<gene>
    <name evidence="1" type="ORF">OMM_13632</name>
</gene>
<organism evidence="1 2">
    <name type="scientific">Candidatus Magnetoglobus multicellularis str. Araruama</name>
    <dbReference type="NCBI Taxonomy" id="890399"/>
    <lineage>
        <taxon>Bacteria</taxon>
        <taxon>Pseudomonadati</taxon>
        <taxon>Thermodesulfobacteriota</taxon>
        <taxon>Desulfobacteria</taxon>
        <taxon>Desulfobacterales</taxon>
        <taxon>Desulfobacteraceae</taxon>
        <taxon>Candidatus Magnetoglobus</taxon>
    </lineage>
</organism>
<accession>A0A1V1NTE0</accession>
<feature type="non-terminal residue" evidence="1">
    <location>
        <position position="1"/>
    </location>
</feature>
<dbReference type="Pfam" id="PF01650">
    <property type="entry name" value="Peptidase_C13"/>
    <property type="match status" value="1"/>
</dbReference>
<name>A0A1V1NTE0_9BACT</name>
<dbReference type="AlphaFoldDB" id="A0A1V1NTE0"/>
<dbReference type="GO" id="GO:0006508">
    <property type="term" value="P:proteolysis"/>
    <property type="evidence" value="ECO:0007669"/>
    <property type="project" value="InterPro"/>
</dbReference>
<dbReference type="InterPro" id="IPR001096">
    <property type="entry name" value="Peptidase_C13"/>
</dbReference>
<dbReference type="GO" id="GO:0008233">
    <property type="term" value="F:peptidase activity"/>
    <property type="evidence" value="ECO:0007669"/>
    <property type="project" value="InterPro"/>
</dbReference>
<dbReference type="Proteomes" id="UP000189670">
    <property type="component" value="Unassembled WGS sequence"/>
</dbReference>
<comment type="caution">
    <text evidence="1">The sequence shown here is derived from an EMBL/GenBank/DDBJ whole genome shotgun (WGS) entry which is preliminary data.</text>
</comment>
<dbReference type="Gene3D" id="3.40.50.1460">
    <property type="match status" value="1"/>
</dbReference>
<evidence type="ECO:0000313" key="2">
    <source>
        <dbReference type="Proteomes" id="UP000189670"/>
    </source>
</evidence>